<dbReference type="STRING" id="1821621.A8C75_06965"/>
<dbReference type="InterPro" id="IPR001969">
    <property type="entry name" value="Aspartic_peptidase_AS"/>
</dbReference>
<dbReference type="CDD" id="cd05483">
    <property type="entry name" value="retropepsin_like_bacteria"/>
    <property type="match status" value="1"/>
</dbReference>
<evidence type="ECO:0000313" key="1">
    <source>
        <dbReference type="EMBL" id="ANG62258.1"/>
    </source>
</evidence>
<organism evidence="1 2">
    <name type="scientific">Marinobacterium aestuarii</name>
    <dbReference type="NCBI Taxonomy" id="1821621"/>
    <lineage>
        <taxon>Bacteria</taxon>
        <taxon>Pseudomonadati</taxon>
        <taxon>Pseudomonadota</taxon>
        <taxon>Gammaproteobacteria</taxon>
        <taxon>Oceanospirillales</taxon>
        <taxon>Oceanospirillaceae</taxon>
        <taxon>Marinobacterium</taxon>
    </lineage>
</organism>
<dbReference type="KEGG" id="mars:A8C75_06965"/>
<name>A0A1A9EX65_9GAMM</name>
<dbReference type="Proteomes" id="UP000078070">
    <property type="component" value="Chromosome"/>
</dbReference>
<sequence>MNDSNPREPRAGRLMWFAAWLSLLAVLVLGFEHWLEDQHNPNADLMVVDGAGPVEVVLQRSRSGHYIAPGRINGEAVQFLVDTGATRISVPLSLATRLGLKKGHASQATTANGLVTVYDTQLDEVRLGSIVLRNVAGNINPGMPGDIVLLGMSFMKDLELVQRGDTLTLRLH</sequence>
<dbReference type="GO" id="GO:0006508">
    <property type="term" value="P:proteolysis"/>
    <property type="evidence" value="ECO:0007669"/>
    <property type="project" value="UniProtKB-KW"/>
</dbReference>
<dbReference type="Gene3D" id="2.40.70.10">
    <property type="entry name" value="Acid Proteases"/>
    <property type="match status" value="1"/>
</dbReference>
<dbReference type="InterPro" id="IPR011969">
    <property type="entry name" value="Clan_AA_Asp_peptidase_C"/>
</dbReference>
<proteinExistence type="predicted"/>
<reference evidence="2" key="1">
    <citation type="submission" date="2016-05" db="EMBL/GenBank/DDBJ databases">
        <authorList>
            <person name="Baek K."/>
            <person name="Yang S.-J."/>
        </authorList>
    </citation>
    <scope>NUCLEOTIDE SEQUENCE [LARGE SCALE GENOMIC DNA]</scope>
    <source>
        <strain evidence="2">ST58-10</strain>
    </source>
</reference>
<accession>A0A1A9EX65</accession>
<keyword evidence="1" id="KW-0378">Hydrolase</keyword>
<dbReference type="PROSITE" id="PS00141">
    <property type="entry name" value="ASP_PROTEASE"/>
    <property type="match status" value="1"/>
</dbReference>
<gene>
    <name evidence="1" type="ORF">A8C75_06965</name>
</gene>
<dbReference type="SUPFAM" id="SSF50630">
    <property type="entry name" value="Acid proteases"/>
    <property type="match status" value="1"/>
</dbReference>
<dbReference type="RefSeq" id="WP_067379912.1">
    <property type="nucleotide sequence ID" value="NZ_CP015839.1"/>
</dbReference>
<dbReference type="GO" id="GO:0004190">
    <property type="term" value="F:aspartic-type endopeptidase activity"/>
    <property type="evidence" value="ECO:0007669"/>
    <property type="project" value="InterPro"/>
</dbReference>
<dbReference type="InterPro" id="IPR021109">
    <property type="entry name" value="Peptidase_aspartic_dom_sf"/>
</dbReference>
<dbReference type="NCBIfam" id="TIGR02281">
    <property type="entry name" value="clan_AA_DTGA"/>
    <property type="match status" value="1"/>
</dbReference>
<reference evidence="1 2" key="2">
    <citation type="journal article" date="2018" name="Int. J. Syst. Evol. Microbiol.">
        <title>Marinobacterium aestuarii sp. nov., a benzene-degrading marine bacterium isolated from estuary sediment.</title>
        <authorList>
            <person name="Bae S.S."/>
            <person name="Jung J."/>
            <person name="Chung D."/>
            <person name="Baek K."/>
        </authorList>
    </citation>
    <scope>NUCLEOTIDE SEQUENCE [LARGE SCALE GENOMIC DNA]</scope>
    <source>
        <strain evidence="1 2">ST58-10</strain>
    </source>
</reference>
<evidence type="ECO:0000313" key="2">
    <source>
        <dbReference type="Proteomes" id="UP000078070"/>
    </source>
</evidence>
<dbReference type="OrthoDB" id="185963at2"/>
<protein>
    <submittedName>
        <fullName evidence="1">Aspartyl protease</fullName>
    </submittedName>
</protein>
<keyword evidence="1" id="KW-0645">Protease</keyword>
<dbReference type="Pfam" id="PF13975">
    <property type="entry name" value="gag-asp_proteas"/>
    <property type="match status" value="1"/>
</dbReference>
<keyword evidence="2" id="KW-1185">Reference proteome</keyword>
<dbReference type="EMBL" id="CP015839">
    <property type="protein sequence ID" value="ANG62258.1"/>
    <property type="molecule type" value="Genomic_DNA"/>
</dbReference>
<dbReference type="InterPro" id="IPR034122">
    <property type="entry name" value="Retropepsin-like_bacterial"/>
</dbReference>
<dbReference type="AlphaFoldDB" id="A0A1A9EX65"/>